<dbReference type="SMART" id="SM00343">
    <property type="entry name" value="ZnF_C2HC"/>
    <property type="match status" value="2"/>
</dbReference>
<evidence type="ECO:0000259" key="3">
    <source>
        <dbReference type="PROSITE" id="PS50158"/>
    </source>
</evidence>
<dbReference type="PANTHER" id="PTHR22639:SF3">
    <property type="entry name" value="ZINC FINGER CCHC DOMAIN-CONTAINING PROTEIN 3"/>
    <property type="match status" value="1"/>
</dbReference>
<organism evidence="4">
    <name type="scientific">Amblyomma aureolatum</name>
    <dbReference type="NCBI Taxonomy" id="187763"/>
    <lineage>
        <taxon>Eukaryota</taxon>
        <taxon>Metazoa</taxon>
        <taxon>Ecdysozoa</taxon>
        <taxon>Arthropoda</taxon>
        <taxon>Chelicerata</taxon>
        <taxon>Arachnida</taxon>
        <taxon>Acari</taxon>
        <taxon>Parasitiformes</taxon>
        <taxon>Ixodida</taxon>
        <taxon>Ixodoidea</taxon>
        <taxon>Ixodidae</taxon>
        <taxon>Amblyomminae</taxon>
        <taxon>Amblyomma</taxon>
    </lineage>
</organism>
<feature type="compositionally biased region" description="Basic and acidic residues" evidence="2">
    <location>
        <begin position="195"/>
        <end position="207"/>
    </location>
</feature>
<keyword evidence="1" id="KW-0863">Zinc-finger</keyword>
<evidence type="ECO:0000256" key="1">
    <source>
        <dbReference type="PROSITE-ProRule" id="PRU00047"/>
    </source>
</evidence>
<dbReference type="GO" id="GO:0003690">
    <property type="term" value="F:double-stranded DNA binding"/>
    <property type="evidence" value="ECO:0007669"/>
    <property type="project" value="InterPro"/>
</dbReference>
<dbReference type="GO" id="GO:0008270">
    <property type="term" value="F:zinc ion binding"/>
    <property type="evidence" value="ECO:0007669"/>
    <property type="project" value="UniProtKB-KW"/>
</dbReference>
<dbReference type="GO" id="GO:0002218">
    <property type="term" value="P:activation of innate immune response"/>
    <property type="evidence" value="ECO:0007669"/>
    <property type="project" value="InterPro"/>
</dbReference>
<keyword evidence="1" id="KW-0862">Zinc</keyword>
<dbReference type="AlphaFoldDB" id="A0A1E1X6I9"/>
<dbReference type="InterPro" id="IPR036875">
    <property type="entry name" value="Znf_CCHC_sf"/>
</dbReference>
<reference evidence="4" key="1">
    <citation type="journal article" date="2017" name="Front. Cell. Infect. Microbiol.">
        <title>The Distinct Transcriptional Response of the Midgut of Amblyomma sculptum and Amblyomma aureolatum Ticks to Rickettsia rickettsii Correlates to Their Differences in Susceptibility to Infection.</title>
        <authorList>
            <person name="Martins L.A."/>
            <person name="Galletti M.F.B.M."/>
            <person name="Ribeiro J.M."/>
            <person name="Fujita A."/>
            <person name="Costa F.B."/>
            <person name="Labruna M.B."/>
            <person name="Daffre S."/>
            <person name="Fogaca A.C."/>
        </authorList>
    </citation>
    <scope>NUCLEOTIDE SEQUENCE</scope>
</reference>
<feature type="domain" description="CCHC-type" evidence="3">
    <location>
        <begin position="122"/>
        <end position="136"/>
    </location>
</feature>
<dbReference type="InterPro" id="IPR042509">
    <property type="entry name" value="ZCCHC3"/>
</dbReference>
<dbReference type="GO" id="GO:0003723">
    <property type="term" value="F:RNA binding"/>
    <property type="evidence" value="ECO:0007669"/>
    <property type="project" value="InterPro"/>
</dbReference>
<keyword evidence="1" id="KW-0479">Metal-binding</keyword>
<dbReference type="SUPFAM" id="SSF57756">
    <property type="entry name" value="Retrovirus zinc finger-like domains"/>
    <property type="match status" value="1"/>
</dbReference>
<name>A0A1E1X6I9_9ACAR</name>
<dbReference type="PANTHER" id="PTHR22639">
    <property type="entry name" value="GAG-RELATED PROTEIN"/>
    <property type="match status" value="1"/>
</dbReference>
<dbReference type="Gene3D" id="4.10.60.10">
    <property type="entry name" value="Zinc finger, CCHC-type"/>
    <property type="match status" value="1"/>
</dbReference>
<protein>
    <recommendedName>
        <fullName evidence="3">CCHC-type domain-containing protein</fullName>
    </recommendedName>
</protein>
<feature type="non-terminal residue" evidence="4">
    <location>
        <position position="1"/>
    </location>
</feature>
<sequence>VWMLTFQKAEDLQALAAEAEISVKNRKCLIIDPNHQDKDVKVHWVPPKVPDEVLAHHFERFGKVKKVTREKWRRPGLEHIGSSTRIVQLTPRDPASLDAVPHQVTIHGCPVLIAVPGRPPLCLRCRQIGHVRRQCRTPWCRSCRAFGHREADCVQSYAAKTRQKTRSQPLDDYMDAEDMDAMVPRSSPTANGGAEDGHHAHEERAEATEGSTN</sequence>
<accession>A0A1E1X6I9</accession>
<evidence type="ECO:0000313" key="4">
    <source>
        <dbReference type="EMBL" id="JAT94875.1"/>
    </source>
</evidence>
<evidence type="ECO:0000256" key="2">
    <source>
        <dbReference type="SAM" id="MobiDB-lite"/>
    </source>
</evidence>
<proteinExistence type="evidence at transcript level"/>
<feature type="region of interest" description="Disordered" evidence="2">
    <location>
        <begin position="159"/>
        <end position="213"/>
    </location>
</feature>
<dbReference type="PROSITE" id="PS50158">
    <property type="entry name" value="ZF_CCHC"/>
    <property type="match status" value="1"/>
</dbReference>
<dbReference type="EMBL" id="GFAC01004313">
    <property type="protein sequence ID" value="JAT94875.1"/>
    <property type="molecule type" value="mRNA"/>
</dbReference>
<feature type="non-terminal residue" evidence="4">
    <location>
        <position position="213"/>
    </location>
</feature>
<dbReference type="InterPro" id="IPR001878">
    <property type="entry name" value="Znf_CCHC"/>
</dbReference>